<dbReference type="PROSITE" id="PS50850">
    <property type="entry name" value="MFS"/>
    <property type="match status" value="1"/>
</dbReference>
<dbReference type="GO" id="GO:0022857">
    <property type="term" value="F:transmembrane transporter activity"/>
    <property type="evidence" value="ECO:0007669"/>
    <property type="project" value="InterPro"/>
</dbReference>
<evidence type="ECO:0000256" key="7">
    <source>
        <dbReference type="SAM" id="Phobius"/>
    </source>
</evidence>
<evidence type="ECO:0000256" key="1">
    <source>
        <dbReference type="ARBA" id="ARBA00004651"/>
    </source>
</evidence>
<evidence type="ECO:0000256" key="2">
    <source>
        <dbReference type="ARBA" id="ARBA00022448"/>
    </source>
</evidence>
<evidence type="ECO:0000259" key="8">
    <source>
        <dbReference type="PROSITE" id="PS50850"/>
    </source>
</evidence>
<dbReference type="PANTHER" id="PTHR23513:SF6">
    <property type="entry name" value="MAJOR FACILITATOR SUPERFAMILY ASSOCIATED DOMAIN-CONTAINING PROTEIN"/>
    <property type="match status" value="1"/>
</dbReference>
<feature type="transmembrane region" description="Helical" evidence="7">
    <location>
        <begin position="26"/>
        <end position="45"/>
    </location>
</feature>
<dbReference type="Gene3D" id="1.20.1250.20">
    <property type="entry name" value="MFS general substrate transporter like domains"/>
    <property type="match status" value="1"/>
</dbReference>
<evidence type="ECO:0000256" key="3">
    <source>
        <dbReference type="ARBA" id="ARBA00022475"/>
    </source>
</evidence>
<dbReference type="GO" id="GO:0005886">
    <property type="term" value="C:plasma membrane"/>
    <property type="evidence" value="ECO:0007669"/>
    <property type="project" value="UniProtKB-SubCell"/>
</dbReference>
<dbReference type="InterPro" id="IPR011701">
    <property type="entry name" value="MFS"/>
</dbReference>
<name>A0A0M0KEP5_ALKHA</name>
<keyword evidence="6 7" id="KW-0472">Membrane</keyword>
<dbReference type="GeneID" id="87595849"/>
<sequence length="418" mass="46558">MSLELSKEIEQPQSQRLSSLLRNQKFLLLWVASIFSGLSFSIYFLTKSWYVVDELGLKTFLGVVLMAMTVPRVLLMMIGGVLADRFRRSTIMFCSLITRSVLLFGMFILQFLGVINIWTLIGFAFCIGILDAFFWPANYAILPSIVKKDHLTRANSFLQSTNHLTLIIGPMIAGWFITITAYEWIFVTIMCLLIIGAILIFRVKEPFDKPETKRLPSPLKDLTEGYSYLRHSPVLLSLMWTSVFVNFFITGPGTMAIPLIVEERLKGDPLELSYLESTIAGGLILGAIMIGIINLRSKRGLLIIIRLTVMGVAIALLGQVASLWQAIFVLAILGMGISIGDIPARAVVQEKTDSDKIGRVMGMMSTASSGLIPLSYGMTSVTLSLNLSISSILLYCGSFVILFSFFVLWKFDKLRSLE</sequence>
<feature type="transmembrane region" description="Helical" evidence="7">
    <location>
        <begin position="360"/>
        <end position="379"/>
    </location>
</feature>
<feature type="transmembrane region" description="Helical" evidence="7">
    <location>
        <begin position="300"/>
        <end position="321"/>
    </location>
</feature>
<feature type="transmembrane region" description="Helical" evidence="7">
    <location>
        <begin position="90"/>
        <end position="109"/>
    </location>
</feature>
<feature type="transmembrane region" description="Helical" evidence="7">
    <location>
        <begin position="184"/>
        <end position="203"/>
    </location>
</feature>
<gene>
    <name evidence="9" type="ORF">AMD02_15940</name>
</gene>
<accession>A0A0M0KEP5</accession>
<protein>
    <recommendedName>
        <fullName evidence="8">Major facilitator superfamily (MFS) profile domain-containing protein</fullName>
    </recommendedName>
</protein>
<evidence type="ECO:0000256" key="4">
    <source>
        <dbReference type="ARBA" id="ARBA00022692"/>
    </source>
</evidence>
<feature type="transmembrane region" description="Helical" evidence="7">
    <location>
        <begin position="60"/>
        <end position="83"/>
    </location>
</feature>
<dbReference type="Pfam" id="PF07690">
    <property type="entry name" value="MFS_1"/>
    <property type="match status" value="1"/>
</dbReference>
<feature type="transmembrane region" description="Helical" evidence="7">
    <location>
        <begin position="156"/>
        <end position="178"/>
    </location>
</feature>
<organism evidence="9">
    <name type="scientific">Halalkalibacterium halodurans</name>
    <name type="common">Bacillus halodurans</name>
    <dbReference type="NCBI Taxonomy" id="86665"/>
    <lineage>
        <taxon>Bacteria</taxon>
        <taxon>Bacillati</taxon>
        <taxon>Bacillota</taxon>
        <taxon>Bacilli</taxon>
        <taxon>Bacillales</taxon>
        <taxon>Bacillaceae</taxon>
        <taxon>Halalkalibacterium (ex Joshi et al. 2022)</taxon>
    </lineage>
</organism>
<comment type="caution">
    <text evidence="9">The sequence shown here is derived from an EMBL/GenBank/DDBJ whole genome shotgun (WGS) entry which is preliminary data.</text>
</comment>
<keyword evidence="2" id="KW-0813">Transport</keyword>
<keyword evidence="4 7" id="KW-0812">Transmembrane</keyword>
<feature type="transmembrane region" description="Helical" evidence="7">
    <location>
        <begin position="272"/>
        <end position="293"/>
    </location>
</feature>
<dbReference type="PATRIC" id="fig|136160.3.peg.4130"/>
<dbReference type="AlphaFoldDB" id="A0A0M0KEP5"/>
<dbReference type="InterPro" id="IPR020846">
    <property type="entry name" value="MFS_dom"/>
</dbReference>
<dbReference type="PANTHER" id="PTHR23513">
    <property type="entry name" value="INTEGRAL MEMBRANE EFFLUX PROTEIN-RELATED"/>
    <property type="match status" value="1"/>
</dbReference>
<dbReference type="RefSeq" id="WP_053432117.1">
    <property type="nucleotide sequence ID" value="NZ_CP040441.1"/>
</dbReference>
<feature type="domain" description="Major facilitator superfamily (MFS) profile" evidence="8">
    <location>
        <begin position="25"/>
        <end position="415"/>
    </location>
</feature>
<dbReference type="InterPro" id="IPR036259">
    <property type="entry name" value="MFS_trans_sf"/>
</dbReference>
<evidence type="ECO:0000256" key="6">
    <source>
        <dbReference type="ARBA" id="ARBA00023136"/>
    </source>
</evidence>
<comment type="subcellular location">
    <subcellularLocation>
        <location evidence="1">Cell membrane</location>
        <topology evidence="1">Multi-pass membrane protein</topology>
    </subcellularLocation>
</comment>
<dbReference type="SUPFAM" id="SSF103473">
    <property type="entry name" value="MFS general substrate transporter"/>
    <property type="match status" value="1"/>
</dbReference>
<feature type="transmembrane region" description="Helical" evidence="7">
    <location>
        <begin position="327"/>
        <end position="348"/>
    </location>
</feature>
<evidence type="ECO:0000256" key="5">
    <source>
        <dbReference type="ARBA" id="ARBA00022989"/>
    </source>
</evidence>
<keyword evidence="3" id="KW-1003">Cell membrane</keyword>
<keyword evidence="5 7" id="KW-1133">Transmembrane helix</keyword>
<proteinExistence type="predicted"/>
<feature type="transmembrane region" description="Helical" evidence="7">
    <location>
        <begin position="234"/>
        <end position="260"/>
    </location>
</feature>
<feature type="transmembrane region" description="Helical" evidence="7">
    <location>
        <begin position="385"/>
        <end position="409"/>
    </location>
</feature>
<dbReference type="EMBL" id="LILD01000003">
    <property type="protein sequence ID" value="KOO36883.1"/>
    <property type="molecule type" value="Genomic_DNA"/>
</dbReference>
<dbReference type="CDD" id="cd06173">
    <property type="entry name" value="MFS_MefA_like"/>
    <property type="match status" value="1"/>
</dbReference>
<reference evidence="9" key="1">
    <citation type="submission" date="2015-08" db="EMBL/GenBank/DDBJ databases">
        <title>Complete DNA Sequence of Pseudomonas syringae pv. actinidiae, the Causal Agent of Kiwifruit Canker Disease.</title>
        <authorList>
            <person name="Rikkerink E.H.A."/>
            <person name="Fineran P.C."/>
        </authorList>
    </citation>
    <scope>NUCLEOTIDE SEQUENCE</scope>
    <source>
        <strain evidence="9">DSM 13666</strain>
    </source>
</reference>
<evidence type="ECO:0000313" key="9">
    <source>
        <dbReference type="EMBL" id="KOO36883.1"/>
    </source>
</evidence>
<feature type="transmembrane region" description="Helical" evidence="7">
    <location>
        <begin position="115"/>
        <end position="135"/>
    </location>
</feature>